<dbReference type="SMART" id="SM00116">
    <property type="entry name" value="CBS"/>
    <property type="match status" value="4"/>
</dbReference>
<feature type="domain" description="CBS" evidence="4">
    <location>
        <begin position="249"/>
        <end position="306"/>
    </location>
</feature>
<reference evidence="6 13" key="6">
    <citation type="submission" date="2018-06" db="EMBL/GenBank/DDBJ databases">
        <title>Population genomics shows no distinction between pathogenic Candida krusei and environmental Pichia kudriavzevii: One species, four names.</title>
        <authorList>
            <person name="Douglass A.P."/>
            <person name="Offei B."/>
            <person name="Braun-Galleani S."/>
            <person name="Coughlan A.Y."/>
            <person name="Martos A."/>
            <person name="Ortiz-Merino R.A."/>
            <person name="Byrne K.P."/>
            <person name="Wolfe K.H."/>
        </authorList>
    </citation>
    <scope>NUCLEOTIDE SEQUENCE [LARGE SCALE GENOMIC DNA]</scope>
    <source>
        <strain evidence="6 13">CBS573</strain>
    </source>
</reference>
<evidence type="ECO:0000313" key="6">
    <source>
        <dbReference type="EMBL" id="AWU75873.1"/>
    </source>
</evidence>
<organism evidence="7 10">
    <name type="scientific">Pichia kudriavzevii</name>
    <name type="common">Yeast</name>
    <name type="synonym">Issatchenkia orientalis</name>
    <dbReference type="NCBI Taxonomy" id="4909"/>
    <lineage>
        <taxon>Eukaryota</taxon>
        <taxon>Fungi</taxon>
        <taxon>Dikarya</taxon>
        <taxon>Ascomycota</taxon>
        <taxon>Saccharomycotina</taxon>
        <taxon>Pichiomycetes</taxon>
        <taxon>Pichiales</taxon>
        <taxon>Pichiaceae</taxon>
        <taxon>Pichia</taxon>
    </lineage>
</organism>
<dbReference type="PROSITE" id="PS51371">
    <property type="entry name" value="CBS"/>
    <property type="match status" value="4"/>
</dbReference>
<dbReference type="InterPro" id="IPR051462">
    <property type="entry name" value="CBS_domain-containing"/>
</dbReference>
<dbReference type="EMBL" id="JQFK01000010">
    <property type="protein sequence ID" value="KGK39273.1"/>
    <property type="molecule type" value="Genomic_DNA"/>
</dbReference>
<evidence type="ECO:0000259" key="5">
    <source>
        <dbReference type="PROSITE" id="PS51745"/>
    </source>
</evidence>
<evidence type="ECO:0000313" key="11">
    <source>
        <dbReference type="Proteomes" id="UP000189274"/>
    </source>
</evidence>
<dbReference type="Proteomes" id="UP000195871">
    <property type="component" value="Unassembled WGS sequence"/>
</dbReference>
<keyword evidence="3" id="KW-0812">Transmembrane</keyword>
<reference evidence="7" key="2">
    <citation type="submission" date="2014-08" db="EMBL/GenBank/DDBJ databases">
        <title>Exploiting Issatchenkia orientalis SD108 for Succinic Acid Production.</title>
        <authorList>
            <person name="Xiao H."/>
            <person name="Shao Z."/>
            <person name="Jiang Y."/>
            <person name="Dole S."/>
            <person name="Zhao H."/>
        </authorList>
    </citation>
    <scope>NUCLEOTIDE SEQUENCE [LARGE SCALE GENOMIC DNA]</scope>
    <source>
        <strain evidence="7">SD108</strain>
    </source>
</reference>
<reference evidence="11" key="3">
    <citation type="journal article" date="2017" name="Genome Announc.">
        <title>Genome sequences of Cyberlindnera fabianii 65, Pichia kudriavzevii 129, and Saccharomyces cerevisiae 131 isolated from fermented masau fruits in Zimbabwe.</title>
        <authorList>
            <person name="van Rijswijck I.M.H."/>
            <person name="Derks M.F.L."/>
            <person name="Abee T."/>
            <person name="de Ridder D."/>
            <person name="Smid E.J."/>
        </authorList>
    </citation>
    <scope>NUCLEOTIDE SEQUENCE [LARGE SCALE GENOMIC DNA]</scope>
    <source>
        <strain evidence="11">129</strain>
    </source>
</reference>
<dbReference type="Gene3D" id="3.10.20.90">
    <property type="entry name" value="Phosphatidylinositol 3-kinase Catalytic Subunit, Chain A, domain 1"/>
    <property type="match status" value="1"/>
</dbReference>
<evidence type="ECO:0000313" key="10">
    <source>
        <dbReference type="Proteomes" id="UP000029867"/>
    </source>
</evidence>
<dbReference type="Pfam" id="PF00571">
    <property type="entry name" value="CBS"/>
    <property type="match status" value="4"/>
</dbReference>
<dbReference type="HOGENOM" id="CLU_009026_1_0_1"/>
<feature type="domain" description="CBS" evidence="4">
    <location>
        <begin position="180"/>
        <end position="241"/>
    </location>
</feature>
<sequence length="500" mass="56829">MSFSTKDTVLSLNPSSPLLCSPETTIQEAAMEMVNSHDTYMLVTSPNGELQGIFTAKDLAFRVVGSKLNFNSPVSEIMTANPICAKRETIAGDALKLMVLKQFRHLPIIDNDGSIIGVLDITRCYKDAMKKLEKMYEESQKLHQVMDTVNKELGNQNYMFTYFENLRKLLNGPCLKEVLCEKTRVVFCDGDSNVYDACMLMKKWKTTAVLIKNLANNKEIYGIFTSKDVVSRVISKGLTPEECLVKDVMTLHPECADWNISINSALKKMFEGKYLNLPVVDDKDQDIVGTVDIIRLTNFTLNQIQTMEMIQDEEDDLEDDLEDVLEEDEGVIKEEEGHEIAIVVEEEKEEEDGGNGDYDVSMQEMNEFDVGVGKRRRRKINFDNVYFFKFNIDGEMRRVSYRPSEGFKRFEKMLQKEVESSGRIQISYTDEDEDEIFIHTDKDLRDCIFSKCKLGEEKIEIHVHKKTAVGGNGGGLLLPVALFTLSATIIGVFTISRMNK</sequence>
<reference evidence="10" key="1">
    <citation type="journal article" date="2014" name="Microb. Cell Fact.">
        <title>Exploiting Issatchenkia orientalis SD108 for succinic acid production.</title>
        <authorList>
            <person name="Xiao H."/>
            <person name="Shao Z."/>
            <person name="Jiang Y."/>
            <person name="Dole S."/>
            <person name="Zhao H."/>
        </authorList>
    </citation>
    <scope>NUCLEOTIDE SEQUENCE [LARGE SCALE GENOMIC DNA]</scope>
    <source>
        <strain evidence="10">SD108</strain>
    </source>
</reference>
<dbReference type="InterPro" id="IPR000644">
    <property type="entry name" value="CBS_dom"/>
</dbReference>
<dbReference type="EMBL" id="MQVM01000002">
    <property type="protein sequence ID" value="ONH77240.1"/>
    <property type="molecule type" value="Genomic_DNA"/>
</dbReference>
<dbReference type="Pfam" id="PF00564">
    <property type="entry name" value="PB1"/>
    <property type="match status" value="1"/>
</dbReference>
<feature type="domain" description="CBS" evidence="4">
    <location>
        <begin position="78"/>
        <end position="134"/>
    </location>
</feature>
<evidence type="ECO:0000313" key="7">
    <source>
        <dbReference type="EMBL" id="KGK39273.1"/>
    </source>
</evidence>
<reference evidence="9 12" key="5">
    <citation type="submission" date="2017-05" db="EMBL/GenBank/DDBJ databases">
        <title>The Genome Sequence of Candida krusei Ckrusei653.</title>
        <authorList>
            <person name="Cuomo C."/>
            <person name="Forche A."/>
            <person name="Young S."/>
            <person name="Abouelleil A."/>
            <person name="Cao P."/>
            <person name="Chapman S."/>
            <person name="Cusick C."/>
            <person name="Shea T."/>
            <person name="Nusbaum C."/>
            <person name="Birren B."/>
        </authorList>
    </citation>
    <scope>NUCLEOTIDE SEQUENCE [LARGE SCALE GENOMIC DNA]</scope>
    <source>
        <strain evidence="9 12">Ckrusei653</strain>
    </source>
</reference>
<dbReference type="SUPFAM" id="SSF54631">
    <property type="entry name" value="CBS-domain pair"/>
    <property type="match status" value="2"/>
</dbReference>
<proteinExistence type="predicted"/>
<evidence type="ECO:0000256" key="2">
    <source>
        <dbReference type="PROSITE-ProRule" id="PRU00703"/>
    </source>
</evidence>
<dbReference type="EMBL" id="NHMM01000008">
    <property type="protein sequence ID" value="OUT20402.1"/>
    <property type="molecule type" value="Genomic_DNA"/>
</dbReference>
<accession>A0A099P2L4</accession>
<dbReference type="Proteomes" id="UP000029867">
    <property type="component" value="Unassembled WGS sequence"/>
</dbReference>
<keyword evidence="3" id="KW-0472">Membrane</keyword>
<keyword evidence="3" id="KW-1133">Transmembrane helix</keyword>
<dbReference type="eggNOG" id="ENOG502QVK2">
    <property type="taxonomic scope" value="Eukaryota"/>
</dbReference>
<evidence type="ECO:0000313" key="13">
    <source>
        <dbReference type="Proteomes" id="UP000249293"/>
    </source>
</evidence>
<dbReference type="EMBL" id="CP028774">
    <property type="protein sequence ID" value="AWU75873.1"/>
    <property type="molecule type" value="Genomic_DNA"/>
</dbReference>
<dbReference type="CDD" id="cd17782">
    <property type="entry name" value="CBS_pair_MUG70_2"/>
    <property type="match status" value="1"/>
</dbReference>
<feature type="domain" description="CBS" evidence="4">
    <location>
        <begin position="12"/>
        <end position="70"/>
    </location>
</feature>
<keyword evidence="2" id="KW-0129">CBS domain</keyword>
<dbReference type="OrthoDB" id="418595at2759"/>
<keyword evidence="13" id="KW-1185">Reference proteome</keyword>
<gene>
    <name evidence="8" type="ORF">BOH78_0609</name>
    <name evidence="6" type="ORF">C5L36_0B11090</name>
    <name evidence="9" type="ORF">CAS74_004651</name>
    <name evidence="7" type="ORF">JL09_g1538</name>
</gene>
<dbReference type="Proteomes" id="UP000249293">
    <property type="component" value="Chromosome 2"/>
</dbReference>
<dbReference type="AlphaFoldDB" id="A0A099P2L4"/>
<evidence type="ECO:0000313" key="9">
    <source>
        <dbReference type="EMBL" id="OUT20402.1"/>
    </source>
</evidence>
<dbReference type="SMART" id="SM00666">
    <property type="entry name" value="PB1"/>
    <property type="match status" value="1"/>
</dbReference>
<dbReference type="InterPro" id="IPR046342">
    <property type="entry name" value="CBS_dom_sf"/>
</dbReference>
<dbReference type="PANTHER" id="PTHR48108:SF26">
    <property type="entry name" value="CBS DOMAIN-CONTAINING PROTEIN DDB_G0289609"/>
    <property type="match status" value="1"/>
</dbReference>
<keyword evidence="1" id="KW-0677">Repeat</keyword>
<dbReference type="PROSITE" id="PS51745">
    <property type="entry name" value="PB1"/>
    <property type="match status" value="1"/>
</dbReference>
<evidence type="ECO:0000256" key="3">
    <source>
        <dbReference type="SAM" id="Phobius"/>
    </source>
</evidence>
<reference evidence="8" key="4">
    <citation type="submission" date="2017-01" db="EMBL/GenBank/DDBJ databases">
        <authorList>
            <person name="Mah S.A."/>
            <person name="Swanson W.J."/>
            <person name="Moy G.W."/>
            <person name="Vacquier V.D."/>
        </authorList>
    </citation>
    <scope>NUCLEOTIDE SEQUENCE [LARGE SCALE GENOMIC DNA]</scope>
    <source>
        <strain evidence="8">129</strain>
    </source>
</reference>
<dbReference type="Gene3D" id="3.10.580.10">
    <property type="entry name" value="CBS-domain"/>
    <property type="match status" value="2"/>
</dbReference>
<evidence type="ECO:0000313" key="8">
    <source>
        <dbReference type="EMBL" id="ONH77240.1"/>
    </source>
</evidence>
<evidence type="ECO:0000313" key="12">
    <source>
        <dbReference type="Proteomes" id="UP000195871"/>
    </source>
</evidence>
<dbReference type="VEuPathDB" id="FungiDB:C5L36_0B11090"/>
<feature type="domain" description="PB1" evidence="5">
    <location>
        <begin position="385"/>
        <end position="466"/>
    </location>
</feature>
<dbReference type="SUPFAM" id="SSF54277">
    <property type="entry name" value="CAD &amp; PB1 domains"/>
    <property type="match status" value="1"/>
</dbReference>
<name>A0A099P2L4_PICKU</name>
<dbReference type="InterPro" id="IPR000270">
    <property type="entry name" value="PB1_dom"/>
</dbReference>
<evidence type="ECO:0000256" key="1">
    <source>
        <dbReference type="ARBA" id="ARBA00022737"/>
    </source>
</evidence>
<evidence type="ECO:0000259" key="4">
    <source>
        <dbReference type="PROSITE" id="PS51371"/>
    </source>
</evidence>
<dbReference type="STRING" id="4909.A0A099P2L4"/>
<dbReference type="PANTHER" id="PTHR48108">
    <property type="entry name" value="CBS DOMAIN-CONTAINING PROTEIN CBSX2, CHLOROPLASTIC"/>
    <property type="match status" value="1"/>
</dbReference>
<dbReference type="CDD" id="cd17781">
    <property type="entry name" value="CBS_pair_MUG70_1"/>
    <property type="match status" value="1"/>
</dbReference>
<feature type="transmembrane region" description="Helical" evidence="3">
    <location>
        <begin position="476"/>
        <end position="495"/>
    </location>
</feature>
<protein>
    <submittedName>
        <fullName evidence="8">CBS domain-containing protein CBSCBSPB5</fullName>
    </submittedName>
</protein>
<dbReference type="InterPro" id="IPR053793">
    <property type="entry name" value="PB1-like"/>
</dbReference>
<dbReference type="Proteomes" id="UP000189274">
    <property type="component" value="Unassembled WGS sequence"/>
</dbReference>